<feature type="chain" id="PRO_5006063444" description="Secreted protein" evidence="1">
    <location>
        <begin position="26"/>
        <end position="138"/>
    </location>
</feature>
<keyword evidence="3" id="KW-1185">Reference proteome</keyword>
<evidence type="ECO:0000256" key="1">
    <source>
        <dbReference type="SAM" id="SignalP"/>
    </source>
</evidence>
<evidence type="ECO:0000313" key="2">
    <source>
        <dbReference type="EMBL" id="CUH81460.1"/>
    </source>
</evidence>
<evidence type="ECO:0008006" key="4">
    <source>
        <dbReference type="Google" id="ProtNLM"/>
    </source>
</evidence>
<proteinExistence type="predicted"/>
<reference evidence="2 3" key="1">
    <citation type="submission" date="2015-09" db="EMBL/GenBank/DDBJ databases">
        <authorList>
            <consortium name="Swine Surveillance"/>
        </authorList>
    </citation>
    <scope>NUCLEOTIDE SEQUENCE [LARGE SCALE GENOMIC DNA]</scope>
    <source>
        <strain evidence="2 3">CECT 7557</strain>
    </source>
</reference>
<sequence length="138" mass="15125">MKTFTKAAGSLLLIGSLGLASAAQAGQTLTCDFSDPGRNHVIPAKVVVTFADDGTTAMVEDRMILREKRKPIEAKFVKLTSKLYRVRWELLDVEGSGGALADLEYRLYYKPKKGKAHLDFSARGYPNTDRGNGTCDLK</sequence>
<gene>
    <name evidence="2" type="ORF">TRM7557_03435</name>
</gene>
<dbReference type="RefSeq" id="WP_074941818.1">
    <property type="nucleotide sequence ID" value="NZ_CYSD01000042.1"/>
</dbReference>
<dbReference type="EMBL" id="CYSD01000042">
    <property type="protein sequence ID" value="CUH81460.1"/>
    <property type="molecule type" value="Genomic_DNA"/>
</dbReference>
<name>A0A0P1GHK7_9RHOB</name>
<protein>
    <recommendedName>
        <fullName evidence="4">Secreted protein</fullName>
    </recommendedName>
</protein>
<feature type="signal peptide" evidence="1">
    <location>
        <begin position="1"/>
        <end position="25"/>
    </location>
</feature>
<dbReference type="OrthoDB" id="7849141at2"/>
<accession>A0A0P1GHK7</accession>
<dbReference type="AlphaFoldDB" id="A0A0P1GHK7"/>
<dbReference type="Proteomes" id="UP000052022">
    <property type="component" value="Unassembled WGS sequence"/>
</dbReference>
<dbReference type="STRING" id="928856.SAMN04488049_102271"/>
<organism evidence="2 3">
    <name type="scientific">Tritonibacter multivorans</name>
    <dbReference type="NCBI Taxonomy" id="928856"/>
    <lineage>
        <taxon>Bacteria</taxon>
        <taxon>Pseudomonadati</taxon>
        <taxon>Pseudomonadota</taxon>
        <taxon>Alphaproteobacteria</taxon>
        <taxon>Rhodobacterales</taxon>
        <taxon>Paracoccaceae</taxon>
        <taxon>Tritonibacter</taxon>
    </lineage>
</organism>
<evidence type="ECO:0000313" key="3">
    <source>
        <dbReference type="Proteomes" id="UP000052022"/>
    </source>
</evidence>
<keyword evidence="1" id="KW-0732">Signal</keyword>